<evidence type="ECO:0000313" key="2">
    <source>
        <dbReference type="EMBL" id="JAQ01847.1"/>
    </source>
</evidence>
<keyword evidence="1" id="KW-0804">Transcription</keyword>
<dbReference type="EMBL" id="GBHO01040434">
    <property type="protein sequence ID" value="JAG03170.1"/>
    <property type="molecule type" value="Transcribed_RNA"/>
</dbReference>
<gene>
    <name evidence="1" type="primary">rpoZ_1</name>
    <name evidence="1" type="ORF">CM83_865</name>
    <name evidence="2" type="ORF">g.5827</name>
</gene>
<sequence>MNALQVQNTPSKHTLESAQYRTLHTFYCTIAHSLWKLSQSVDDTEAAGRWYERYTLVLMDDGRDSGWIKDGETVRSLTLHLREFSTVYTTKTVPNGTLFLHRVEALVTQALQQVRNHPTFSMAAAAAAQELQDTIHELVSTKCAVPQAKPVSRLHDTIVHPFM</sequence>
<protein>
    <submittedName>
        <fullName evidence="1">DNA-directed RNA polymerase subunit omega</fullName>
    </submittedName>
</protein>
<reference evidence="2" key="3">
    <citation type="journal article" date="2016" name="Gigascience">
        <title>De novo construction of an expanded transcriptome assembly for the western tarnished plant bug, Lygus hesperus.</title>
        <authorList>
            <person name="Tassone E.E."/>
            <person name="Geib S.M."/>
            <person name="Hall B."/>
            <person name="Fabrick J.A."/>
            <person name="Brent C.S."/>
            <person name="Hull J.J."/>
        </authorList>
    </citation>
    <scope>NUCLEOTIDE SEQUENCE</scope>
</reference>
<organism evidence="1">
    <name type="scientific">Lygus hesperus</name>
    <name type="common">Western plant bug</name>
    <dbReference type="NCBI Taxonomy" id="30085"/>
    <lineage>
        <taxon>Eukaryota</taxon>
        <taxon>Metazoa</taxon>
        <taxon>Ecdysozoa</taxon>
        <taxon>Arthropoda</taxon>
        <taxon>Hexapoda</taxon>
        <taxon>Insecta</taxon>
        <taxon>Pterygota</taxon>
        <taxon>Neoptera</taxon>
        <taxon>Paraneoptera</taxon>
        <taxon>Hemiptera</taxon>
        <taxon>Heteroptera</taxon>
        <taxon>Panheteroptera</taxon>
        <taxon>Cimicomorpha</taxon>
        <taxon>Miridae</taxon>
        <taxon>Mirini</taxon>
        <taxon>Lygus</taxon>
    </lineage>
</organism>
<proteinExistence type="predicted"/>
<keyword evidence="1" id="KW-0240">DNA-directed RNA polymerase</keyword>
<reference evidence="1" key="2">
    <citation type="submission" date="2014-07" db="EMBL/GenBank/DDBJ databases">
        <authorList>
            <person name="Hull J."/>
        </authorList>
    </citation>
    <scope>NUCLEOTIDE SEQUENCE</scope>
</reference>
<dbReference type="AlphaFoldDB" id="A0A0A9WE95"/>
<name>A0A0A9WE95_LYGHE</name>
<dbReference type="EMBL" id="GDHC01016782">
    <property type="protein sequence ID" value="JAQ01847.1"/>
    <property type="molecule type" value="Transcribed_RNA"/>
</dbReference>
<dbReference type="GO" id="GO:0000428">
    <property type="term" value="C:DNA-directed RNA polymerase complex"/>
    <property type="evidence" value="ECO:0007669"/>
    <property type="project" value="UniProtKB-KW"/>
</dbReference>
<reference evidence="1" key="1">
    <citation type="journal article" date="2014" name="PLoS ONE">
        <title>Transcriptome-Based Identification of ABC Transporters in the Western Tarnished Plant Bug Lygus hesperus.</title>
        <authorList>
            <person name="Hull J.J."/>
            <person name="Chaney K."/>
            <person name="Geib S.M."/>
            <person name="Fabrick J.A."/>
            <person name="Brent C.S."/>
            <person name="Walsh D."/>
            <person name="Lavine L.C."/>
        </authorList>
    </citation>
    <scope>NUCLEOTIDE SEQUENCE</scope>
</reference>
<evidence type="ECO:0000313" key="1">
    <source>
        <dbReference type="EMBL" id="JAG03170.1"/>
    </source>
</evidence>
<accession>A0A0A9WE95</accession>